<evidence type="ECO:0000256" key="2">
    <source>
        <dbReference type="ARBA" id="ARBA00008748"/>
    </source>
</evidence>
<keyword evidence="3 9" id="KW-0963">Cytoplasm</keyword>
<evidence type="ECO:0000256" key="8">
    <source>
        <dbReference type="ARBA" id="ARBA00048596"/>
    </source>
</evidence>
<dbReference type="PANTHER" id="PTHR21060">
    <property type="entry name" value="ACETATE KINASE"/>
    <property type="match status" value="1"/>
</dbReference>
<dbReference type="InterPro" id="IPR000890">
    <property type="entry name" value="Aliphatic_acid_kin_short-chain"/>
</dbReference>
<dbReference type="InterPro" id="IPR023865">
    <property type="entry name" value="Aliphatic_acid_kinase_CS"/>
</dbReference>
<dbReference type="Pfam" id="PF00871">
    <property type="entry name" value="Acetate_kinase"/>
    <property type="match status" value="1"/>
</dbReference>
<evidence type="ECO:0000256" key="6">
    <source>
        <dbReference type="ARBA" id="ARBA00022777"/>
    </source>
</evidence>
<dbReference type="OrthoDB" id="9771859at2"/>
<dbReference type="KEGG" id="vil:CFK37_14390"/>
<accession>A0A220U8F1</accession>
<gene>
    <name evidence="9" type="primary">buk</name>
    <name evidence="11" type="ORF">CFK37_14390</name>
</gene>
<dbReference type="GO" id="GO:0006083">
    <property type="term" value="P:acetate metabolic process"/>
    <property type="evidence" value="ECO:0007669"/>
    <property type="project" value="TreeGrafter"/>
</dbReference>
<evidence type="ECO:0000256" key="4">
    <source>
        <dbReference type="ARBA" id="ARBA00022679"/>
    </source>
</evidence>
<dbReference type="CDD" id="cd24011">
    <property type="entry name" value="ASKHA_NBD_BK"/>
    <property type="match status" value="1"/>
</dbReference>
<dbReference type="PRINTS" id="PR00471">
    <property type="entry name" value="ACETATEKNASE"/>
</dbReference>
<dbReference type="Gene3D" id="3.30.420.40">
    <property type="match status" value="2"/>
</dbReference>
<dbReference type="Proteomes" id="UP000198312">
    <property type="component" value="Chromosome"/>
</dbReference>
<dbReference type="PANTHER" id="PTHR21060:SF3">
    <property type="entry name" value="BUTYRATE KINASE 2-RELATED"/>
    <property type="match status" value="1"/>
</dbReference>
<evidence type="ECO:0000256" key="7">
    <source>
        <dbReference type="ARBA" id="ARBA00022840"/>
    </source>
</evidence>
<organism evidence="11 12">
    <name type="scientific">Virgibacillus phasianinus</name>
    <dbReference type="NCBI Taxonomy" id="2017483"/>
    <lineage>
        <taxon>Bacteria</taxon>
        <taxon>Bacillati</taxon>
        <taxon>Bacillota</taxon>
        <taxon>Bacilli</taxon>
        <taxon>Bacillales</taxon>
        <taxon>Bacillaceae</taxon>
        <taxon>Virgibacillus</taxon>
    </lineage>
</organism>
<dbReference type="GO" id="GO:0008776">
    <property type="term" value="F:acetate kinase activity"/>
    <property type="evidence" value="ECO:0007669"/>
    <property type="project" value="TreeGrafter"/>
</dbReference>
<evidence type="ECO:0000256" key="1">
    <source>
        <dbReference type="ARBA" id="ARBA00004496"/>
    </source>
</evidence>
<keyword evidence="7 9" id="KW-0067">ATP-binding</keyword>
<evidence type="ECO:0000256" key="3">
    <source>
        <dbReference type="ARBA" id="ARBA00022490"/>
    </source>
</evidence>
<dbReference type="PIRSF" id="PIRSF036458">
    <property type="entry name" value="Butyrate_kin"/>
    <property type="match status" value="1"/>
</dbReference>
<name>A0A220U8F1_9BACI</name>
<proteinExistence type="inferred from homology"/>
<dbReference type="GO" id="GO:0005524">
    <property type="term" value="F:ATP binding"/>
    <property type="evidence" value="ECO:0007669"/>
    <property type="project" value="UniProtKB-KW"/>
</dbReference>
<dbReference type="GO" id="GO:0005737">
    <property type="term" value="C:cytoplasm"/>
    <property type="evidence" value="ECO:0007669"/>
    <property type="project" value="UniProtKB-SubCell"/>
</dbReference>
<dbReference type="InterPro" id="IPR011245">
    <property type="entry name" value="Butyrate_kin"/>
</dbReference>
<dbReference type="EC" id="2.7.2.7" evidence="9"/>
<keyword evidence="5 9" id="KW-0547">Nucleotide-binding</keyword>
<evidence type="ECO:0000256" key="9">
    <source>
        <dbReference type="HAMAP-Rule" id="MF_00542"/>
    </source>
</evidence>
<evidence type="ECO:0000256" key="5">
    <source>
        <dbReference type="ARBA" id="ARBA00022741"/>
    </source>
</evidence>
<dbReference type="NCBIfam" id="NF002834">
    <property type="entry name" value="PRK03011.1-5"/>
    <property type="match status" value="1"/>
</dbReference>
<dbReference type="AlphaFoldDB" id="A0A220U8F1"/>
<dbReference type="PROSITE" id="PS01075">
    <property type="entry name" value="ACETATE_KINASE_1"/>
    <property type="match status" value="1"/>
</dbReference>
<dbReference type="SUPFAM" id="SSF53067">
    <property type="entry name" value="Actin-like ATPase domain"/>
    <property type="match status" value="2"/>
</dbReference>
<evidence type="ECO:0000313" key="12">
    <source>
        <dbReference type="Proteomes" id="UP000198312"/>
    </source>
</evidence>
<dbReference type="EMBL" id="CP022315">
    <property type="protein sequence ID" value="ASK64419.1"/>
    <property type="molecule type" value="Genomic_DNA"/>
</dbReference>
<dbReference type="GO" id="GO:0047761">
    <property type="term" value="F:butyrate kinase activity"/>
    <property type="evidence" value="ECO:0007669"/>
    <property type="project" value="UniProtKB-UniRule"/>
</dbReference>
<protein>
    <recommendedName>
        <fullName evidence="9">Probable butyrate kinase</fullName>
        <shortName evidence="9">BK</shortName>
        <ecNumber evidence="9">2.7.2.7</ecNumber>
    </recommendedName>
    <alternativeName>
        <fullName evidence="9">Branched-chain carboxylic acid kinase</fullName>
    </alternativeName>
</protein>
<dbReference type="RefSeq" id="WP_089063669.1">
    <property type="nucleotide sequence ID" value="NZ_CP022315.1"/>
</dbReference>
<keyword evidence="4 9" id="KW-0808">Transferase</keyword>
<evidence type="ECO:0000256" key="10">
    <source>
        <dbReference type="RuleBase" id="RU003835"/>
    </source>
</evidence>
<reference evidence="11 12" key="1">
    <citation type="submission" date="2017-07" db="EMBL/GenBank/DDBJ databases">
        <title>Virgibacillus sp. LM2416.</title>
        <authorList>
            <person name="Tak E.J."/>
            <person name="Bae J.-W."/>
        </authorList>
    </citation>
    <scope>NUCLEOTIDE SEQUENCE [LARGE SCALE GENOMIC DNA]</scope>
    <source>
        <strain evidence="11 12">LM2416</strain>
    </source>
</reference>
<dbReference type="HAMAP" id="MF_00542">
    <property type="entry name" value="Butyrate_kinase"/>
    <property type="match status" value="1"/>
</dbReference>
<sequence length="359" mass="39277">MYRVLVINPGSTSTKIGVFDDEVCIFEKTIRHDADVLKNYNGVINQYDFRKNVILDQLDHEGINISKLSAVCGRGGLLRPIKGGTYEVNRPMLRDLRMGYNGEHASNLGGIIAHEIASGLNIPAYIVDPVVVDEFEDIARYSGVPELPRKSIFHALNQKAVARRASKDLGQDYDQLHLIVTHMGGGITVGAHKKGKVIDVNNGLHGDGPFSPERAGTVPAGDLVALCFSGEYYRDEMMKKLVGQGGLAAYLDTSDAVEVEKRITKGDRAAAEAYEAMAYQIAKEIGSMSVVLEGKVDAIIMTGGLAYGRDFIKMISKRVDWIADTIIYPGENELQALTEGTLRVLRGEEEAKVYSSNQK</sequence>
<comment type="similarity">
    <text evidence="2 9 10">Belongs to the acetokinase family.</text>
</comment>
<evidence type="ECO:0000313" key="11">
    <source>
        <dbReference type="EMBL" id="ASK64419.1"/>
    </source>
</evidence>
<dbReference type="InterPro" id="IPR043129">
    <property type="entry name" value="ATPase_NBD"/>
</dbReference>
<dbReference type="NCBIfam" id="TIGR02707">
    <property type="entry name" value="butyr_kinase"/>
    <property type="match status" value="1"/>
</dbReference>
<keyword evidence="12" id="KW-1185">Reference proteome</keyword>
<comment type="subcellular location">
    <subcellularLocation>
        <location evidence="1 9">Cytoplasm</location>
    </subcellularLocation>
</comment>
<comment type="catalytic activity">
    <reaction evidence="8 9">
        <text>butanoate + ATP = butanoyl phosphate + ADP</text>
        <dbReference type="Rhea" id="RHEA:13585"/>
        <dbReference type="ChEBI" id="CHEBI:17968"/>
        <dbReference type="ChEBI" id="CHEBI:30616"/>
        <dbReference type="ChEBI" id="CHEBI:58079"/>
        <dbReference type="ChEBI" id="CHEBI:456216"/>
        <dbReference type="EC" id="2.7.2.7"/>
    </reaction>
</comment>
<keyword evidence="6 9" id="KW-0418">Kinase</keyword>
<dbReference type="PROSITE" id="PS01076">
    <property type="entry name" value="ACETATE_KINASE_2"/>
    <property type="match status" value="1"/>
</dbReference>